<evidence type="ECO:0000313" key="2">
    <source>
        <dbReference type="EMBL" id="MFC3301133.1"/>
    </source>
</evidence>
<evidence type="ECO:0000259" key="1">
    <source>
        <dbReference type="Pfam" id="PF00535"/>
    </source>
</evidence>
<dbReference type="InterPro" id="IPR029044">
    <property type="entry name" value="Nucleotide-diphossugar_trans"/>
</dbReference>
<dbReference type="EMBL" id="JBHRVA010000001">
    <property type="protein sequence ID" value="MFC3301133.1"/>
    <property type="molecule type" value="Genomic_DNA"/>
</dbReference>
<dbReference type="Pfam" id="PF00535">
    <property type="entry name" value="Glycos_transf_2"/>
    <property type="match status" value="1"/>
</dbReference>
<organism evidence="2 3">
    <name type="scientific">Parvularcula lutaonensis</name>
    <dbReference type="NCBI Taxonomy" id="491923"/>
    <lineage>
        <taxon>Bacteria</taxon>
        <taxon>Pseudomonadati</taxon>
        <taxon>Pseudomonadota</taxon>
        <taxon>Alphaproteobacteria</taxon>
        <taxon>Parvularculales</taxon>
        <taxon>Parvularculaceae</taxon>
        <taxon>Parvularcula</taxon>
    </lineage>
</organism>
<keyword evidence="2" id="KW-0328">Glycosyltransferase</keyword>
<evidence type="ECO:0000313" key="3">
    <source>
        <dbReference type="Proteomes" id="UP001595607"/>
    </source>
</evidence>
<proteinExistence type="predicted"/>
<dbReference type="PANTHER" id="PTHR22916">
    <property type="entry name" value="GLYCOSYLTRANSFERASE"/>
    <property type="match status" value="1"/>
</dbReference>
<gene>
    <name evidence="2" type="ORF">ACFONP_00120</name>
</gene>
<dbReference type="Gene3D" id="3.90.550.10">
    <property type="entry name" value="Spore Coat Polysaccharide Biosynthesis Protein SpsA, Chain A"/>
    <property type="match status" value="1"/>
</dbReference>
<dbReference type="EC" id="2.4.-.-" evidence="2"/>
<keyword evidence="3" id="KW-1185">Reference proteome</keyword>
<comment type="caution">
    <text evidence="2">The sequence shown here is derived from an EMBL/GenBank/DDBJ whole genome shotgun (WGS) entry which is preliminary data.</text>
</comment>
<dbReference type="InterPro" id="IPR001173">
    <property type="entry name" value="Glyco_trans_2-like"/>
</dbReference>
<accession>A0ABV7M7T2</accession>
<dbReference type="RefSeq" id="WP_189577121.1">
    <property type="nucleotide sequence ID" value="NZ_BMXU01000003.1"/>
</dbReference>
<dbReference type="SUPFAM" id="SSF53448">
    <property type="entry name" value="Nucleotide-diphospho-sugar transferases"/>
    <property type="match status" value="1"/>
</dbReference>
<dbReference type="GO" id="GO:0016757">
    <property type="term" value="F:glycosyltransferase activity"/>
    <property type="evidence" value="ECO:0007669"/>
    <property type="project" value="UniProtKB-KW"/>
</dbReference>
<feature type="domain" description="Glycosyltransferase 2-like" evidence="1">
    <location>
        <begin position="14"/>
        <end position="122"/>
    </location>
</feature>
<keyword evidence="2" id="KW-0808">Transferase</keyword>
<reference evidence="3" key="1">
    <citation type="journal article" date="2019" name="Int. J. Syst. Evol. Microbiol.">
        <title>The Global Catalogue of Microorganisms (GCM) 10K type strain sequencing project: providing services to taxonomists for standard genome sequencing and annotation.</title>
        <authorList>
            <consortium name="The Broad Institute Genomics Platform"/>
            <consortium name="The Broad Institute Genome Sequencing Center for Infectious Disease"/>
            <person name="Wu L."/>
            <person name="Ma J."/>
        </authorList>
    </citation>
    <scope>NUCLEOTIDE SEQUENCE [LARGE SCALE GENOMIC DNA]</scope>
    <source>
        <strain evidence="3">KCTC 22245</strain>
    </source>
</reference>
<sequence>MRYSITVPVGCWHPFLPDCLASLAVQQAEVEVALLDASNDDRVKRLADQYRDLFSYRHHGPDAGQADAIATGWANTSGDVLGWLNADDFLFPDALSRVSGRFASAQAPDIVYAHSTIIDESKRTTGYQYGVEPPSERLGYGAIISQPSCFFTRAVCEEAGGLDRQLHYTMDWDLFLRIYDTGARFDFIDEPLSVILWGNETKTSSLNKRRREEISRIVGPRSAGPSPLRTLFGFGVQNVIDNAPPAINRFLRRMLMPGERAINGLAADGSVEQRVRLSLCHYEDRPFETIEVSFRSTPGIEGASVNGSECTVDLQDRTLFVRPNLPMRAGERFDLDLRFKANNRAFFENARFA</sequence>
<name>A0ABV7M7T2_9PROT</name>
<dbReference type="PANTHER" id="PTHR22916:SF65">
    <property type="entry name" value="SLR1065 PROTEIN"/>
    <property type="match status" value="1"/>
</dbReference>
<dbReference type="Proteomes" id="UP001595607">
    <property type="component" value="Unassembled WGS sequence"/>
</dbReference>
<protein>
    <submittedName>
        <fullName evidence="2">Glycosyltransferase</fullName>
        <ecNumber evidence="2">2.4.-.-</ecNumber>
    </submittedName>
</protein>